<dbReference type="PANTHER" id="PTHR31906">
    <property type="entry name" value="PLASTID-LIPID-ASSOCIATED PROTEIN 4, CHLOROPLASTIC-RELATED"/>
    <property type="match status" value="1"/>
</dbReference>
<evidence type="ECO:0000313" key="3">
    <source>
        <dbReference type="Proteomes" id="UP000316726"/>
    </source>
</evidence>
<proteinExistence type="predicted"/>
<evidence type="ECO:0000313" key="2">
    <source>
        <dbReference type="EMBL" id="QDZ22248.1"/>
    </source>
</evidence>
<organism evidence="2 3">
    <name type="scientific">Chloropicon primus</name>
    <dbReference type="NCBI Taxonomy" id="1764295"/>
    <lineage>
        <taxon>Eukaryota</taxon>
        <taxon>Viridiplantae</taxon>
        <taxon>Chlorophyta</taxon>
        <taxon>Chloropicophyceae</taxon>
        <taxon>Chloropicales</taxon>
        <taxon>Chloropicaceae</taxon>
        <taxon>Chloropicon</taxon>
    </lineage>
</organism>
<evidence type="ECO:0000256" key="1">
    <source>
        <dbReference type="SAM" id="MobiDB-lite"/>
    </source>
</evidence>
<accession>A0A5B8MNK6</accession>
<feature type="compositionally biased region" description="Basic and acidic residues" evidence="1">
    <location>
        <begin position="299"/>
        <end position="320"/>
    </location>
</feature>
<dbReference type="EMBL" id="CP031040">
    <property type="protein sequence ID" value="QDZ22248.1"/>
    <property type="molecule type" value="Genomic_DNA"/>
</dbReference>
<name>A0A5B8MNK6_9CHLO</name>
<feature type="compositionally biased region" description="Low complexity" evidence="1">
    <location>
        <begin position="22"/>
        <end position="34"/>
    </location>
</feature>
<sequence length="320" mass="35143">MVGGNGTVAGMRRSVAYRKSGRAATTMRRANATRSAERKAKTCLAGAGARVGRGLGSGSGKTGRDARRLWVCRGAVLDTEVSEGIKMALLELVEENNAEYRTQINELLYQLESRNPTLYPTTSPLLNGEWEFKYIPGIAPGPVPSPTREIALFMYAGGYTPGKFLFDLSKKLPSSALDISDTRVTIQASQPRGKITATLKVLNNTFPVELRTSIEAESDVRMKESYLDAEAMGRDITIPAQLRTERVFYITYLDENLLISRDESGTPDILYRVPSSSRPEVQEEHVAAEEANEVVEPDAAIKPEESGEGDKDKDDAFNSW</sequence>
<dbReference type="STRING" id="1764295.A0A5B8MNK6"/>
<dbReference type="Proteomes" id="UP000316726">
    <property type="component" value="Chromosome 7"/>
</dbReference>
<keyword evidence="3" id="KW-1185">Reference proteome</keyword>
<evidence type="ECO:0008006" key="4">
    <source>
        <dbReference type="Google" id="ProtNLM"/>
    </source>
</evidence>
<dbReference type="InterPro" id="IPR039633">
    <property type="entry name" value="PAP"/>
</dbReference>
<dbReference type="AlphaFoldDB" id="A0A5B8MNK6"/>
<feature type="region of interest" description="Disordered" evidence="1">
    <location>
        <begin position="273"/>
        <end position="320"/>
    </location>
</feature>
<gene>
    <name evidence="2" type="ORF">A3770_07p47660</name>
</gene>
<feature type="region of interest" description="Disordered" evidence="1">
    <location>
        <begin position="19"/>
        <end position="39"/>
    </location>
</feature>
<dbReference type="OrthoDB" id="498392at2759"/>
<protein>
    <recommendedName>
        <fullName evidence="4">Plastid lipid-associated protein/fibrillin conserved domain-containing protein</fullName>
    </recommendedName>
</protein>
<reference evidence="2 3" key="1">
    <citation type="submission" date="2018-07" db="EMBL/GenBank/DDBJ databases">
        <title>The complete nuclear genome of the prasinophyte Chloropicon primus (CCMP1205).</title>
        <authorList>
            <person name="Pombert J.-F."/>
            <person name="Otis C."/>
            <person name="Turmel M."/>
            <person name="Lemieux C."/>
        </authorList>
    </citation>
    <scope>NUCLEOTIDE SEQUENCE [LARGE SCALE GENOMIC DNA]</scope>
    <source>
        <strain evidence="2 3">CCMP1205</strain>
    </source>
</reference>